<evidence type="ECO:0000313" key="9">
    <source>
        <dbReference type="Proteomes" id="UP001163127"/>
    </source>
</evidence>
<keyword evidence="2 6" id="KW-0812">Transmembrane</keyword>
<accession>A0AA47FID0</accession>
<evidence type="ECO:0000259" key="7">
    <source>
        <dbReference type="Pfam" id="PF05154"/>
    </source>
</evidence>
<comment type="subcellular location">
    <subcellularLocation>
        <location evidence="1">Membrane</location>
        <topology evidence="1">Multi-pass membrane protein</topology>
    </subcellularLocation>
</comment>
<feature type="region of interest" description="Disordered" evidence="5">
    <location>
        <begin position="1"/>
        <end position="62"/>
    </location>
</feature>
<organism evidence="8 9">
    <name type="scientific">Actinomyces naeslundii</name>
    <dbReference type="NCBI Taxonomy" id="1655"/>
    <lineage>
        <taxon>Bacteria</taxon>
        <taxon>Bacillati</taxon>
        <taxon>Actinomycetota</taxon>
        <taxon>Actinomycetes</taxon>
        <taxon>Actinomycetales</taxon>
        <taxon>Actinomycetaceae</taxon>
        <taxon>Actinomyces</taxon>
    </lineage>
</organism>
<name>A0AA47FID0_ACTNA</name>
<evidence type="ECO:0000313" key="8">
    <source>
        <dbReference type="EMBL" id="WAL43884.1"/>
    </source>
</evidence>
<feature type="transmembrane region" description="Helical" evidence="6">
    <location>
        <begin position="88"/>
        <end position="107"/>
    </location>
</feature>
<dbReference type="Proteomes" id="UP001163127">
    <property type="component" value="Chromosome"/>
</dbReference>
<sequence>MSYPTNPYDPAGSQSDVPALPPGPTEGEYPGGEYPPNAGQPGFDAQPGYGPQGGYGPPPGYGPGYGAPPGYGPYPSYGPPAYPGKSKVAAGILALFLGSFGIHNFYLGYTSKALIQLLGTLFSCGILVIPIAIWSIIEGILILTARPGEPPWGVDADGVPLSA</sequence>
<evidence type="ECO:0000256" key="3">
    <source>
        <dbReference type="ARBA" id="ARBA00022989"/>
    </source>
</evidence>
<protein>
    <submittedName>
        <fullName evidence="8">TM2 domain-containing protein</fullName>
    </submittedName>
</protein>
<feature type="transmembrane region" description="Helical" evidence="6">
    <location>
        <begin position="113"/>
        <end position="137"/>
    </location>
</feature>
<dbReference type="Pfam" id="PF05154">
    <property type="entry name" value="TM2"/>
    <property type="match status" value="1"/>
</dbReference>
<dbReference type="RefSeq" id="WP_076250728.1">
    <property type="nucleotide sequence ID" value="NZ_CP113787.1"/>
</dbReference>
<dbReference type="AlphaFoldDB" id="A0AA47FID0"/>
<proteinExistence type="predicted"/>
<dbReference type="GO" id="GO:0016020">
    <property type="term" value="C:membrane"/>
    <property type="evidence" value="ECO:0007669"/>
    <property type="project" value="UniProtKB-SubCell"/>
</dbReference>
<feature type="compositionally biased region" description="Low complexity" evidence="5">
    <location>
        <begin position="25"/>
        <end position="36"/>
    </location>
</feature>
<feature type="domain" description="TM2" evidence="7">
    <location>
        <begin position="84"/>
        <end position="139"/>
    </location>
</feature>
<evidence type="ECO:0000256" key="2">
    <source>
        <dbReference type="ARBA" id="ARBA00022692"/>
    </source>
</evidence>
<gene>
    <name evidence="8" type="ORF">OFA60_04865</name>
</gene>
<dbReference type="InterPro" id="IPR007829">
    <property type="entry name" value="TM2"/>
</dbReference>
<reference evidence="8" key="1">
    <citation type="submission" date="2022-11" db="EMBL/GenBank/DDBJ databases">
        <title>Dental biofilm bacteria. Genome sequencing and assembly.</title>
        <authorList>
            <person name="Robertsson C."/>
        </authorList>
    </citation>
    <scope>NUCLEOTIDE SEQUENCE</scope>
    <source>
        <strain evidence="8">CW</strain>
    </source>
</reference>
<keyword evidence="3 6" id="KW-1133">Transmembrane helix</keyword>
<evidence type="ECO:0000256" key="5">
    <source>
        <dbReference type="SAM" id="MobiDB-lite"/>
    </source>
</evidence>
<evidence type="ECO:0000256" key="6">
    <source>
        <dbReference type="SAM" id="Phobius"/>
    </source>
</evidence>
<evidence type="ECO:0000256" key="1">
    <source>
        <dbReference type="ARBA" id="ARBA00004141"/>
    </source>
</evidence>
<keyword evidence="4 6" id="KW-0472">Membrane</keyword>
<dbReference type="EMBL" id="CP113787">
    <property type="protein sequence ID" value="WAL43884.1"/>
    <property type="molecule type" value="Genomic_DNA"/>
</dbReference>
<evidence type="ECO:0000256" key="4">
    <source>
        <dbReference type="ARBA" id="ARBA00023136"/>
    </source>
</evidence>